<evidence type="ECO:0000313" key="1">
    <source>
        <dbReference type="EMBL" id="CAF4742275.1"/>
    </source>
</evidence>
<evidence type="ECO:0000313" key="3">
    <source>
        <dbReference type="Proteomes" id="UP000676336"/>
    </source>
</evidence>
<name>A0A8S3AL77_9BILA</name>
<proteinExistence type="predicted"/>
<dbReference type="EMBL" id="CAJOBI010135117">
    <property type="protein sequence ID" value="CAF4742275.1"/>
    <property type="molecule type" value="Genomic_DNA"/>
</dbReference>
<sequence>MDSAVVSTKSNVSQWDADTVVSWLHESKFGA</sequence>
<dbReference type="EMBL" id="CAJOBI010151609">
    <property type="protein sequence ID" value="CAF4813071.1"/>
    <property type="molecule type" value="Genomic_DNA"/>
</dbReference>
<reference evidence="1" key="1">
    <citation type="submission" date="2021-02" db="EMBL/GenBank/DDBJ databases">
        <authorList>
            <person name="Nowell W R."/>
        </authorList>
    </citation>
    <scope>NUCLEOTIDE SEQUENCE</scope>
</reference>
<evidence type="ECO:0000313" key="2">
    <source>
        <dbReference type="EMBL" id="CAF4813071.1"/>
    </source>
</evidence>
<organism evidence="1 3">
    <name type="scientific">Rotaria magnacalcarata</name>
    <dbReference type="NCBI Taxonomy" id="392030"/>
    <lineage>
        <taxon>Eukaryota</taxon>
        <taxon>Metazoa</taxon>
        <taxon>Spiralia</taxon>
        <taxon>Gnathifera</taxon>
        <taxon>Rotifera</taxon>
        <taxon>Eurotatoria</taxon>
        <taxon>Bdelloidea</taxon>
        <taxon>Philodinida</taxon>
        <taxon>Philodinidae</taxon>
        <taxon>Rotaria</taxon>
    </lineage>
</organism>
<protein>
    <submittedName>
        <fullName evidence="1">Uncharacterized protein</fullName>
    </submittedName>
</protein>
<feature type="non-terminal residue" evidence="1">
    <location>
        <position position="1"/>
    </location>
</feature>
<dbReference type="Proteomes" id="UP000676336">
    <property type="component" value="Unassembled WGS sequence"/>
</dbReference>
<dbReference type="AlphaFoldDB" id="A0A8S3AL77"/>
<comment type="caution">
    <text evidence="1">The sequence shown here is derived from an EMBL/GenBank/DDBJ whole genome shotgun (WGS) entry which is preliminary data.</text>
</comment>
<gene>
    <name evidence="1" type="ORF">SMN809_LOCUS44774</name>
    <name evidence="2" type="ORF">SMN809_LOCUS47683</name>
</gene>
<accession>A0A8S3AL77</accession>